<dbReference type="SUPFAM" id="SSF52833">
    <property type="entry name" value="Thioredoxin-like"/>
    <property type="match status" value="1"/>
</dbReference>
<keyword evidence="5" id="KW-1185">Reference proteome</keyword>
<name>U2E7B5_9MOLU</name>
<sequence>MKSLEDLKKIREATLKNLQLRNQDESEQVRIVVGMGTCGISAGARPVLNAIVEELNKRNISGVSVVQTGCVGMCRLEPMFDLYKNGEKVTYVNMTPEKSREVVAEHVVNNHVVSGYTIGKTE</sequence>
<evidence type="ECO:0000256" key="2">
    <source>
        <dbReference type="ARBA" id="ARBA00023004"/>
    </source>
</evidence>
<dbReference type="STRING" id="1033810.HLPCO_002832"/>
<dbReference type="InParanoid" id="U2E7B5"/>
<dbReference type="RefSeq" id="WP_008824687.1">
    <property type="nucleotide sequence ID" value="NZ_AFNU02000016.1"/>
</dbReference>
<dbReference type="OrthoDB" id="9800692at2"/>
<comment type="caution">
    <text evidence="4">The sequence shown here is derived from an EMBL/GenBank/DDBJ whole genome shotgun (WGS) entry which is preliminary data.</text>
</comment>
<dbReference type="PANTHER" id="PTHR43578">
    <property type="entry name" value="NADH-QUINONE OXIDOREDUCTASE SUBUNIT F"/>
    <property type="match status" value="1"/>
</dbReference>
<dbReference type="EC" id="1.6.5.3" evidence="4"/>
<proteinExistence type="predicted"/>
<dbReference type="Proteomes" id="UP000005707">
    <property type="component" value="Unassembled WGS sequence"/>
</dbReference>
<gene>
    <name evidence="4" type="ORF">HLPCO_002832</name>
</gene>
<dbReference type="PANTHER" id="PTHR43578:SF3">
    <property type="entry name" value="NADH-QUINONE OXIDOREDUCTASE SUBUNIT F"/>
    <property type="match status" value="1"/>
</dbReference>
<keyword evidence="1" id="KW-0479">Metal-binding</keyword>
<dbReference type="eggNOG" id="COG3411">
    <property type="taxonomic scope" value="Bacteria"/>
</dbReference>
<dbReference type="EMBL" id="AFNU02000016">
    <property type="protein sequence ID" value="ERJ11093.1"/>
    <property type="molecule type" value="Genomic_DNA"/>
</dbReference>
<dbReference type="CDD" id="cd02980">
    <property type="entry name" value="TRX_Fd_family"/>
    <property type="match status" value="1"/>
</dbReference>
<dbReference type="GO" id="GO:0046872">
    <property type="term" value="F:metal ion binding"/>
    <property type="evidence" value="ECO:0007669"/>
    <property type="project" value="UniProtKB-KW"/>
</dbReference>
<keyword evidence="3" id="KW-0411">Iron-sulfur</keyword>
<evidence type="ECO:0000313" key="5">
    <source>
        <dbReference type="Proteomes" id="UP000005707"/>
    </source>
</evidence>
<dbReference type="Gene3D" id="3.40.30.10">
    <property type="entry name" value="Glutaredoxin"/>
    <property type="match status" value="1"/>
</dbReference>
<evidence type="ECO:0000256" key="1">
    <source>
        <dbReference type="ARBA" id="ARBA00022723"/>
    </source>
</evidence>
<dbReference type="InterPro" id="IPR036249">
    <property type="entry name" value="Thioredoxin-like_sf"/>
</dbReference>
<evidence type="ECO:0000256" key="3">
    <source>
        <dbReference type="ARBA" id="ARBA00023014"/>
    </source>
</evidence>
<dbReference type="GO" id="GO:0051536">
    <property type="term" value="F:iron-sulfur cluster binding"/>
    <property type="evidence" value="ECO:0007669"/>
    <property type="project" value="UniProtKB-KW"/>
</dbReference>
<evidence type="ECO:0000313" key="4">
    <source>
        <dbReference type="EMBL" id="ERJ11093.1"/>
    </source>
</evidence>
<reference evidence="4 5" key="1">
    <citation type="journal article" date="2011" name="J. Bacteriol.">
        <title>Genome sequence of Haloplasma contractile, an unusual contractile bacterium from a deep-sea anoxic brine lake.</title>
        <authorList>
            <person name="Antunes A."/>
            <person name="Alam I."/>
            <person name="El Dorry H."/>
            <person name="Siam R."/>
            <person name="Robertson A."/>
            <person name="Bajic V.B."/>
            <person name="Stingl U."/>
        </authorList>
    </citation>
    <scope>NUCLEOTIDE SEQUENCE [LARGE SCALE GENOMIC DNA]</scope>
    <source>
        <strain evidence="4 5">SSD-17B</strain>
    </source>
</reference>
<accession>U2E7B5</accession>
<organism evidence="4 5">
    <name type="scientific">Haloplasma contractile SSD-17B</name>
    <dbReference type="NCBI Taxonomy" id="1033810"/>
    <lineage>
        <taxon>Bacteria</taxon>
        <taxon>Bacillati</taxon>
        <taxon>Mycoplasmatota</taxon>
        <taxon>Mollicutes</taxon>
        <taxon>Haloplasmatales</taxon>
        <taxon>Haloplasmataceae</taxon>
        <taxon>Haloplasma</taxon>
    </lineage>
</organism>
<dbReference type="AlphaFoldDB" id="U2E7B5"/>
<protein>
    <submittedName>
        <fullName evidence="4">NADH dehydrogenase I subunit F protein</fullName>
        <ecNumber evidence="4">1.6.5.3</ecNumber>
    </submittedName>
</protein>
<keyword evidence="4" id="KW-0560">Oxidoreductase</keyword>
<reference evidence="4 5" key="2">
    <citation type="journal article" date="2013" name="PLoS ONE">
        <title>INDIGO - INtegrated Data Warehouse of MIcrobial GenOmes with Examples from the Red Sea Extremophiles.</title>
        <authorList>
            <person name="Alam I."/>
            <person name="Antunes A."/>
            <person name="Kamau A.A."/>
            <person name="Ba Alawi W."/>
            <person name="Kalkatawi M."/>
            <person name="Stingl U."/>
            <person name="Bajic V.B."/>
        </authorList>
    </citation>
    <scope>NUCLEOTIDE SEQUENCE [LARGE SCALE GENOMIC DNA]</scope>
    <source>
        <strain evidence="4 5">SSD-17B</strain>
    </source>
</reference>
<keyword evidence="2" id="KW-0408">Iron</keyword>
<dbReference type="GO" id="GO:0016491">
    <property type="term" value="F:oxidoreductase activity"/>
    <property type="evidence" value="ECO:0007669"/>
    <property type="project" value="UniProtKB-KW"/>
</dbReference>